<dbReference type="SMR" id="A0A1Y6LRJ4"/>
<dbReference type="GO" id="GO:0031087">
    <property type="term" value="P:deadenylation-independent decapping of nuclear-transcribed mRNA"/>
    <property type="evidence" value="ECO:0007669"/>
    <property type="project" value="TreeGrafter"/>
</dbReference>
<dbReference type="GO" id="GO:0008047">
    <property type="term" value="F:enzyme activator activity"/>
    <property type="evidence" value="ECO:0007669"/>
    <property type="project" value="InterPro"/>
</dbReference>
<evidence type="ECO:0000313" key="5">
    <source>
        <dbReference type="EMBL" id="SMY26975.1"/>
    </source>
</evidence>
<gene>
    <name evidence="5" type="ORF">ZT1A5_G8419</name>
</gene>
<dbReference type="GO" id="GO:0003729">
    <property type="term" value="F:mRNA binding"/>
    <property type="evidence" value="ECO:0007669"/>
    <property type="project" value="TreeGrafter"/>
</dbReference>
<dbReference type="Gene3D" id="2.30.29.30">
    <property type="entry name" value="Pleckstrin-homology domain (PH domain)/Phosphotyrosine-binding domain (PTB)"/>
    <property type="match status" value="1"/>
</dbReference>
<sequence>MPPKRKTARNAQHQPQPTVAIQSDYETDTANYTDSQSMAIVPPPPVRSNAELNLLVLRRWCPEIEGIIAVAPFAVLYLFSPETQGWEKCETQGSLFVCQLGGELYPRYRVVILNRKNPENFQLDIVSTENIEITEEYVIVQIVGDDGTPHIYGIWIFSDGDSVPDTREVIAKTIMDCAMRAEQDALDAKGQHEQDGHIESHTEPEVIPEPTAPRQQLAGQQIDLATLFAKPPMQPEGQIQPLLQPHGVSGPHHTYEYAQGQQFGAPATESFQIHQTAHQAAAPPSQQNALLDLFKNAKRG</sequence>
<dbReference type="Proteomes" id="UP000215453">
    <property type="component" value="Chromosome 8"/>
</dbReference>
<dbReference type="AlphaFoldDB" id="A0A1Y6LRJ4"/>
<evidence type="ECO:0000256" key="1">
    <source>
        <dbReference type="ARBA" id="ARBA00004496"/>
    </source>
</evidence>
<name>A0A1Y6LRJ4_ZYMTR</name>
<dbReference type="InterPro" id="IPR011993">
    <property type="entry name" value="PH-like_dom_sf"/>
</dbReference>
<dbReference type="Pfam" id="PF06058">
    <property type="entry name" value="DCP1"/>
    <property type="match status" value="1"/>
</dbReference>
<evidence type="ECO:0000256" key="3">
    <source>
        <dbReference type="ARBA" id="ARBA00022490"/>
    </source>
</evidence>
<dbReference type="GO" id="GO:0006397">
    <property type="term" value="P:mRNA processing"/>
    <property type="evidence" value="ECO:0007669"/>
    <property type="project" value="UniProtKB-KW"/>
</dbReference>
<dbReference type="InterPro" id="IPR010334">
    <property type="entry name" value="Dcp1"/>
</dbReference>
<dbReference type="SUPFAM" id="SSF50729">
    <property type="entry name" value="PH domain-like"/>
    <property type="match status" value="1"/>
</dbReference>
<evidence type="ECO:0000256" key="4">
    <source>
        <dbReference type="ARBA" id="ARBA00022664"/>
    </source>
</evidence>
<organism evidence="5 6">
    <name type="scientific">Zymoseptoria tritici ST99CH_1A5</name>
    <dbReference type="NCBI Taxonomy" id="1276529"/>
    <lineage>
        <taxon>Eukaryota</taxon>
        <taxon>Fungi</taxon>
        <taxon>Dikarya</taxon>
        <taxon>Ascomycota</taxon>
        <taxon>Pezizomycotina</taxon>
        <taxon>Dothideomycetes</taxon>
        <taxon>Dothideomycetidae</taxon>
        <taxon>Mycosphaerellales</taxon>
        <taxon>Mycosphaerellaceae</taxon>
        <taxon>Zymoseptoria</taxon>
    </lineage>
</organism>
<keyword evidence="3" id="KW-0963">Cytoplasm</keyword>
<reference evidence="5 6" key="1">
    <citation type="submission" date="2016-10" db="EMBL/GenBank/DDBJ databases">
        <authorList>
            <person name="Varghese N."/>
        </authorList>
    </citation>
    <scope>NUCLEOTIDE SEQUENCE [LARGE SCALE GENOMIC DNA]</scope>
</reference>
<evidence type="ECO:0000313" key="6">
    <source>
        <dbReference type="Proteomes" id="UP000215453"/>
    </source>
</evidence>
<protein>
    <recommendedName>
        <fullName evidence="7">PH domain-like protein</fullName>
    </recommendedName>
</protein>
<comment type="subcellular location">
    <subcellularLocation>
        <location evidence="1">Cytoplasm</location>
    </subcellularLocation>
</comment>
<comment type="similarity">
    <text evidence="2">Belongs to the DCP1 family.</text>
</comment>
<dbReference type="EMBL" id="LT882683">
    <property type="protein sequence ID" value="SMY26975.1"/>
    <property type="molecule type" value="Genomic_DNA"/>
</dbReference>
<dbReference type="PANTHER" id="PTHR16290">
    <property type="entry name" value="TRANSCRIPTION FACTOR SMIF DECAPPING ENZYME DCP1"/>
    <property type="match status" value="1"/>
</dbReference>
<accession>A0A1Y6LRJ4</accession>
<keyword evidence="4" id="KW-0507">mRNA processing</keyword>
<dbReference type="PANTHER" id="PTHR16290:SF0">
    <property type="entry name" value="DECAPPING PROTEIN 1, ISOFORM A"/>
    <property type="match status" value="1"/>
</dbReference>
<evidence type="ECO:0000256" key="2">
    <source>
        <dbReference type="ARBA" id="ARBA00008778"/>
    </source>
</evidence>
<dbReference type="CDD" id="cd13182">
    <property type="entry name" value="EVH1-like_Dcp1"/>
    <property type="match status" value="1"/>
</dbReference>
<proteinExistence type="inferred from homology"/>
<dbReference type="GO" id="GO:0000932">
    <property type="term" value="C:P-body"/>
    <property type="evidence" value="ECO:0007669"/>
    <property type="project" value="TreeGrafter"/>
</dbReference>
<evidence type="ECO:0008006" key="7">
    <source>
        <dbReference type="Google" id="ProtNLM"/>
    </source>
</evidence>
<dbReference type="GO" id="GO:0000290">
    <property type="term" value="P:deadenylation-dependent decapping of nuclear-transcribed mRNA"/>
    <property type="evidence" value="ECO:0007669"/>
    <property type="project" value="InterPro"/>
</dbReference>